<dbReference type="SMART" id="SM00829">
    <property type="entry name" value="PKS_ER"/>
    <property type="match status" value="1"/>
</dbReference>
<dbReference type="InterPro" id="IPR002364">
    <property type="entry name" value="Quin_OxRdtase/zeta-crystal_CS"/>
</dbReference>
<evidence type="ECO:0000259" key="1">
    <source>
        <dbReference type="SMART" id="SM00829"/>
    </source>
</evidence>
<dbReference type="InterPro" id="IPR051397">
    <property type="entry name" value="Zn-ADH-like_protein"/>
</dbReference>
<dbReference type="Gene3D" id="3.40.50.720">
    <property type="entry name" value="NAD(P)-binding Rossmann-like Domain"/>
    <property type="match status" value="1"/>
</dbReference>
<dbReference type="Pfam" id="PF00107">
    <property type="entry name" value="ADH_zinc_N"/>
    <property type="match status" value="1"/>
</dbReference>
<gene>
    <name evidence="2" type="ORF">GCM10009118_05740</name>
</gene>
<name>A0ABP3XXT3_9FLAO</name>
<dbReference type="Pfam" id="PF08240">
    <property type="entry name" value="ADH_N"/>
    <property type="match status" value="1"/>
</dbReference>
<reference evidence="3" key="1">
    <citation type="journal article" date="2019" name="Int. J. Syst. Evol. Microbiol.">
        <title>The Global Catalogue of Microorganisms (GCM) 10K type strain sequencing project: providing services to taxonomists for standard genome sequencing and annotation.</title>
        <authorList>
            <consortium name="The Broad Institute Genomics Platform"/>
            <consortium name="The Broad Institute Genome Sequencing Center for Infectious Disease"/>
            <person name="Wu L."/>
            <person name="Ma J."/>
        </authorList>
    </citation>
    <scope>NUCLEOTIDE SEQUENCE [LARGE SCALE GENOMIC DNA]</scope>
    <source>
        <strain evidence="3">JCM 16083</strain>
    </source>
</reference>
<dbReference type="Proteomes" id="UP001501126">
    <property type="component" value="Unassembled WGS sequence"/>
</dbReference>
<dbReference type="SUPFAM" id="SSF51735">
    <property type="entry name" value="NAD(P)-binding Rossmann-fold domains"/>
    <property type="match status" value="1"/>
</dbReference>
<comment type="caution">
    <text evidence="2">The sequence shown here is derived from an EMBL/GenBank/DDBJ whole genome shotgun (WGS) entry which is preliminary data.</text>
</comment>
<proteinExistence type="predicted"/>
<dbReference type="EMBL" id="BAAAFH010000003">
    <property type="protein sequence ID" value="GAA0874166.1"/>
    <property type="molecule type" value="Genomic_DNA"/>
</dbReference>
<dbReference type="SUPFAM" id="SSF50129">
    <property type="entry name" value="GroES-like"/>
    <property type="match status" value="1"/>
</dbReference>
<dbReference type="Gene3D" id="3.90.180.10">
    <property type="entry name" value="Medium-chain alcohol dehydrogenases, catalytic domain"/>
    <property type="match status" value="1"/>
</dbReference>
<dbReference type="InterPro" id="IPR013154">
    <property type="entry name" value="ADH-like_N"/>
</dbReference>
<dbReference type="PANTHER" id="PTHR43677:SF4">
    <property type="entry name" value="QUINONE OXIDOREDUCTASE-LIKE PROTEIN 2"/>
    <property type="match status" value="1"/>
</dbReference>
<dbReference type="InterPro" id="IPR036291">
    <property type="entry name" value="NAD(P)-bd_dom_sf"/>
</dbReference>
<evidence type="ECO:0000313" key="2">
    <source>
        <dbReference type="EMBL" id="GAA0874166.1"/>
    </source>
</evidence>
<dbReference type="PROSITE" id="PS01162">
    <property type="entry name" value="QOR_ZETA_CRYSTAL"/>
    <property type="match status" value="1"/>
</dbReference>
<evidence type="ECO:0000313" key="3">
    <source>
        <dbReference type="Proteomes" id="UP001501126"/>
    </source>
</evidence>
<feature type="domain" description="Enoyl reductase (ER)" evidence="1">
    <location>
        <begin position="10"/>
        <end position="338"/>
    </location>
</feature>
<keyword evidence="3" id="KW-1185">Reference proteome</keyword>
<protein>
    <recommendedName>
        <fullName evidence="1">Enoyl reductase (ER) domain-containing protein</fullName>
    </recommendedName>
</protein>
<dbReference type="InterPro" id="IPR013149">
    <property type="entry name" value="ADH-like_C"/>
</dbReference>
<sequence length="340" mass="37459">MKAYYLKQYGKADTAFELREHPLHASVQPDEVRIQVEAFGLNYADVMARNKKYREAPPIPCVIGYEVVGTITEAGADIPKDHLGKRVVAFTRFGGYAQEVITKQYGYAVIGNMEAGKALALATQYVTAYYMVNVLTNILPGDKVLVHSAAGGVGTALIQLLKIRGAEVFAKSRSDKKKDYVLSQGADHFINYSKEDYTTQIRRILKEDRLDVSYNPIAGSTYKKDMSLLGSGGRIVLFGGAELSGTKWGIFSQLNFLRKMGLVIPVGLMMTSRNILGVNMLKIADNRPKVMALCLEAVVDLYQQGKIHPEIGSLYSHEQLGKAHTFLESGNSVGKIGIIW</sequence>
<dbReference type="InterPro" id="IPR011032">
    <property type="entry name" value="GroES-like_sf"/>
</dbReference>
<accession>A0ABP3XXT3</accession>
<dbReference type="RefSeq" id="WP_343784940.1">
    <property type="nucleotide sequence ID" value="NZ_BAAAFH010000003.1"/>
</dbReference>
<organism evidence="2 3">
    <name type="scientific">Wandonia haliotis</name>
    <dbReference type="NCBI Taxonomy" id="574963"/>
    <lineage>
        <taxon>Bacteria</taxon>
        <taxon>Pseudomonadati</taxon>
        <taxon>Bacteroidota</taxon>
        <taxon>Flavobacteriia</taxon>
        <taxon>Flavobacteriales</taxon>
        <taxon>Crocinitomicaceae</taxon>
        <taxon>Wandonia</taxon>
    </lineage>
</organism>
<dbReference type="PANTHER" id="PTHR43677">
    <property type="entry name" value="SHORT-CHAIN DEHYDROGENASE/REDUCTASE"/>
    <property type="match status" value="1"/>
</dbReference>
<dbReference type="InterPro" id="IPR020843">
    <property type="entry name" value="ER"/>
</dbReference>